<dbReference type="EMBL" id="FWEW01001411">
    <property type="protein sequence ID" value="SLM36976.1"/>
    <property type="molecule type" value="Genomic_DNA"/>
</dbReference>
<feature type="compositionally biased region" description="Basic and acidic residues" evidence="1">
    <location>
        <begin position="367"/>
        <end position="378"/>
    </location>
</feature>
<dbReference type="PANTHER" id="PTHR42106:SF1">
    <property type="match status" value="1"/>
</dbReference>
<feature type="compositionally biased region" description="Low complexity" evidence="1">
    <location>
        <begin position="660"/>
        <end position="670"/>
    </location>
</feature>
<feature type="compositionally biased region" description="Basic and acidic residues" evidence="1">
    <location>
        <begin position="74"/>
        <end position="84"/>
    </location>
</feature>
<protein>
    <submittedName>
        <fullName evidence="2">Uncharacterized protein</fullName>
    </submittedName>
</protein>
<feature type="compositionally biased region" description="Polar residues" evidence="1">
    <location>
        <begin position="29"/>
        <end position="56"/>
    </location>
</feature>
<feature type="region of interest" description="Disordered" evidence="1">
    <location>
        <begin position="71"/>
        <end position="112"/>
    </location>
</feature>
<name>A0A1W5D1J1_9LECA</name>
<feature type="compositionally biased region" description="Polar residues" evidence="1">
    <location>
        <begin position="380"/>
        <end position="396"/>
    </location>
</feature>
<feature type="compositionally biased region" description="Polar residues" evidence="1">
    <location>
        <begin position="463"/>
        <end position="481"/>
    </location>
</feature>
<organism evidence="2 3">
    <name type="scientific">Lasallia pustulata</name>
    <dbReference type="NCBI Taxonomy" id="136370"/>
    <lineage>
        <taxon>Eukaryota</taxon>
        <taxon>Fungi</taxon>
        <taxon>Dikarya</taxon>
        <taxon>Ascomycota</taxon>
        <taxon>Pezizomycotina</taxon>
        <taxon>Lecanoromycetes</taxon>
        <taxon>OSLEUM clade</taxon>
        <taxon>Umbilicariomycetidae</taxon>
        <taxon>Umbilicariales</taxon>
        <taxon>Umbilicariaceae</taxon>
        <taxon>Lasallia</taxon>
    </lineage>
</organism>
<dbReference type="Proteomes" id="UP000192927">
    <property type="component" value="Unassembled WGS sequence"/>
</dbReference>
<dbReference type="PANTHER" id="PTHR42106">
    <property type="entry name" value="CHROMOSOME 10, WHOLE GENOME SHOTGUN SEQUENCE"/>
    <property type="match status" value="1"/>
</dbReference>
<evidence type="ECO:0000256" key="1">
    <source>
        <dbReference type="SAM" id="MobiDB-lite"/>
    </source>
</evidence>
<dbReference type="AlphaFoldDB" id="A0A1W5D1J1"/>
<feature type="compositionally biased region" description="Low complexity" evidence="1">
    <location>
        <begin position="310"/>
        <end position="324"/>
    </location>
</feature>
<evidence type="ECO:0000313" key="2">
    <source>
        <dbReference type="EMBL" id="SLM36976.1"/>
    </source>
</evidence>
<feature type="region of interest" description="Disordered" evidence="1">
    <location>
        <begin position="354"/>
        <end position="402"/>
    </location>
</feature>
<evidence type="ECO:0000313" key="3">
    <source>
        <dbReference type="Proteomes" id="UP000192927"/>
    </source>
</evidence>
<accession>A0A1W5D1J1</accession>
<feature type="compositionally biased region" description="Basic residues" evidence="1">
    <location>
        <begin position="300"/>
        <end position="309"/>
    </location>
</feature>
<sequence>MAESPAVDRSQPSSNSQLADQLEKERSLGTGNTASNEQASLNVPAVQSPSPSGARAWSTNEIAALVLSPSPYFHEPRKTSKDDTCVAPKPITPKRPDFPARGLSLQMPPRDISSTSTAKLINRVPLSPKLDSATTYGSPASVLPRRSRGMDFSRACTNLHHSTTIAESPDSSPTIGGRGMMIPPRKGFHQFSSTANFPDSPSSVANSLWSTMANAERVAVASSVGSVDMLDCDSRSTSSDEDDIMGQVEEEDTIHMTPHPFRLGVNPFTPGPSQAMSSPSSDWIGNFSPAGANMMSFQRARLRHGRSRKSSSSASGHGSMSSPGPASPPVLKSIESGLGGGYFPKELAKSDVESRRESLSLGTNDLHISDDGESDKSPSCRLSSNDGASSLGQMTPSADERRNVIRRAVTRRGNMLEPKTKNFVRIRAALLEEGAPIDTEVKREAEVIRQVRESDIEPELNLHHSQPTTTASSPNLLPATTDQIDNLEGIPEDETMASGALAGRRSSNSFMNHAVRYSGGVGFWNSFDEHMRTPPPPLFPRGSSSGISDDISMDTPASSVLATTPQQHAAKILPAARSRSSTPQPPASIAEITRKVNKRRREDDLDPVYFKRRAVSPGMSLQNSPVLPQSPAQKDGGWWGNQPKAPRETPGGHVAGEKVNNGSAGSANGLGLSKRIGFQGMSDTNDGLMNMSIE</sequence>
<feature type="region of interest" description="Disordered" evidence="1">
    <location>
        <begin position="616"/>
        <end position="670"/>
    </location>
</feature>
<proteinExistence type="predicted"/>
<feature type="compositionally biased region" description="Polar residues" evidence="1">
    <location>
        <begin position="619"/>
        <end position="632"/>
    </location>
</feature>
<feature type="region of interest" description="Disordered" evidence="1">
    <location>
        <begin position="1"/>
        <end position="56"/>
    </location>
</feature>
<keyword evidence="3" id="KW-1185">Reference proteome</keyword>
<feature type="compositionally biased region" description="Polar residues" evidence="1">
    <location>
        <begin position="10"/>
        <end position="19"/>
    </location>
</feature>
<feature type="region of interest" description="Disordered" evidence="1">
    <location>
        <begin position="300"/>
        <end position="337"/>
    </location>
</feature>
<reference evidence="3" key="1">
    <citation type="submission" date="2017-03" db="EMBL/GenBank/DDBJ databases">
        <authorList>
            <person name="Sharma R."/>
            <person name="Thines M."/>
        </authorList>
    </citation>
    <scope>NUCLEOTIDE SEQUENCE [LARGE SCALE GENOMIC DNA]</scope>
</reference>
<feature type="region of interest" description="Disordered" evidence="1">
    <location>
        <begin position="458"/>
        <end position="481"/>
    </location>
</feature>